<dbReference type="InterPro" id="IPR011010">
    <property type="entry name" value="DNA_brk_join_enz"/>
</dbReference>
<dbReference type="InterPro" id="IPR010998">
    <property type="entry name" value="Integrase_recombinase_N"/>
</dbReference>
<protein>
    <submittedName>
        <fullName evidence="6">Tyrosine-type recombinase/integrase</fullName>
    </submittedName>
</protein>
<reference evidence="6 7" key="1">
    <citation type="submission" date="2023-06" db="EMBL/GenBank/DDBJ databases">
        <authorList>
            <person name="Oyuntsetseg B."/>
            <person name="Kim S.B."/>
        </authorList>
    </citation>
    <scope>NUCLEOTIDE SEQUENCE [LARGE SCALE GENOMIC DNA]</scope>
    <source>
        <strain evidence="6 7">2-15</strain>
    </source>
</reference>
<evidence type="ECO:0000256" key="2">
    <source>
        <dbReference type="ARBA" id="ARBA00023125"/>
    </source>
</evidence>
<dbReference type="Gene3D" id="1.10.150.130">
    <property type="match status" value="1"/>
</dbReference>
<keyword evidence="2" id="KW-0238">DNA-binding</keyword>
<dbReference type="Gene3D" id="1.10.443.10">
    <property type="entry name" value="Intergrase catalytic core"/>
    <property type="match status" value="1"/>
</dbReference>
<dbReference type="AlphaFoldDB" id="A0A9Y2MZG2"/>
<gene>
    <name evidence="6" type="ORF">QRX50_18245</name>
</gene>
<dbReference type="EMBL" id="CP127294">
    <property type="protein sequence ID" value="WIX82568.1"/>
    <property type="molecule type" value="Genomic_DNA"/>
</dbReference>
<evidence type="ECO:0000313" key="6">
    <source>
        <dbReference type="EMBL" id="WIX82568.1"/>
    </source>
</evidence>
<dbReference type="Proteomes" id="UP001236014">
    <property type="component" value="Chromosome"/>
</dbReference>
<dbReference type="RefSeq" id="WP_285973134.1">
    <property type="nucleotide sequence ID" value="NZ_CP127294.1"/>
</dbReference>
<feature type="region of interest" description="Disordered" evidence="4">
    <location>
        <begin position="1"/>
        <end position="21"/>
    </location>
</feature>
<dbReference type="SUPFAM" id="SSF56349">
    <property type="entry name" value="DNA breaking-rejoining enzymes"/>
    <property type="match status" value="1"/>
</dbReference>
<name>A0A9Y2MZG2_9PSEU</name>
<dbReference type="PROSITE" id="PS51898">
    <property type="entry name" value="TYR_RECOMBINASE"/>
    <property type="match status" value="1"/>
</dbReference>
<dbReference type="KEGG" id="acab:QRX50_18245"/>
<dbReference type="InterPro" id="IPR050090">
    <property type="entry name" value="Tyrosine_recombinase_XerCD"/>
</dbReference>
<dbReference type="PANTHER" id="PTHR30349">
    <property type="entry name" value="PHAGE INTEGRASE-RELATED"/>
    <property type="match status" value="1"/>
</dbReference>
<organism evidence="6 7">
    <name type="scientific">Amycolatopsis carbonis</name>
    <dbReference type="NCBI Taxonomy" id="715471"/>
    <lineage>
        <taxon>Bacteria</taxon>
        <taxon>Bacillati</taxon>
        <taxon>Actinomycetota</taxon>
        <taxon>Actinomycetes</taxon>
        <taxon>Pseudonocardiales</taxon>
        <taxon>Pseudonocardiaceae</taxon>
        <taxon>Amycolatopsis</taxon>
    </lineage>
</organism>
<feature type="domain" description="Tyr recombinase" evidence="5">
    <location>
        <begin position="200"/>
        <end position="419"/>
    </location>
</feature>
<dbReference type="GO" id="GO:0006310">
    <property type="term" value="P:DNA recombination"/>
    <property type="evidence" value="ECO:0007669"/>
    <property type="project" value="UniProtKB-KW"/>
</dbReference>
<keyword evidence="3" id="KW-0233">DNA recombination</keyword>
<comment type="similarity">
    <text evidence="1">Belongs to the 'phage' integrase family.</text>
</comment>
<accession>A0A9Y2MZG2</accession>
<dbReference type="InterPro" id="IPR013762">
    <property type="entry name" value="Integrase-like_cat_sf"/>
</dbReference>
<evidence type="ECO:0000256" key="3">
    <source>
        <dbReference type="ARBA" id="ARBA00023172"/>
    </source>
</evidence>
<sequence>MKGHVQDRWWRPKTDGNGKPVLNAKGHVVREKTERFGKGDRYKVRYFDAEGNERSKSFPDKELTRARAFLTKMQHDVLTGEYIAPESGDEKFREYTAQWQKGQSADAGTRQTVNSHLKTGIFPFLGDKPLKLVEKTDTIRDWLDWLERPKKEGGRGLMASYRAILFDTVSAILQAAADDKKIRSNPCRAKSIKRPKPAQRKVIPWPESRVHAVQLALPPEYTVVVPLGAGLGLRQMEIFGFSPDDIDRDEMIVNVQRQIRWIGGVPVFSPPKGGKTRVVPLGAGVLDGIDGHLAMYEPVPLTLPWLEPGGRPETVRLLISRVLRRSRQYRNKPVWHIIKGSNFTKTEWKSAFSAAGLDYVDRRDGMHAMRHFYASSLLAQGVSIKEVAEYLGHHDPGYTLRIYTHLVPSSHKRARAAADKVFAPRRAATESVTAQRRPEGA</sequence>
<dbReference type="GO" id="GO:0003677">
    <property type="term" value="F:DNA binding"/>
    <property type="evidence" value="ECO:0007669"/>
    <property type="project" value="UniProtKB-KW"/>
</dbReference>
<keyword evidence="7" id="KW-1185">Reference proteome</keyword>
<evidence type="ECO:0000259" key="5">
    <source>
        <dbReference type="PROSITE" id="PS51898"/>
    </source>
</evidence>
<dbReference type="Pfam" id="PF00589">
    <property type="entry name" value="Phage_integrase"/>
    <property type="match status" value="1"/>
</dbReference>
<dbReference type="InterPro" id="IPR002104">
    <property type="entry name" value="Integrase_catalytic"/>
</dbReference>
<evidence type="ECO:0000256" key="4">
    <source>
        <dbReference type="SAM" id="MobiDB-lite"/>
    </source>
</evidence>
<dbReference type="GO" id="GO:0015074">
    <property type="term" value="P:DNA integration"/>
    <property type="evidence" value="ECO:0007669"/>
    <property type="project" value="InterPro"/>
</dbReference>
<evidence type="ECO:0000256" key="1">
    <source>
        <dbReference type="ARBA" id="ARBA00008857"/>
    </source>
</evidence>
<dbReference type="PANTHER" id="PTHR30349:SF64">
    <property type="entry name" value="PROPHAGE INTEGRASE INTD-RELATED"/>
    <property type="match status" value="1"/>
</dbReference>
<evidence type="ECO:0000313" key="7">
    <source>
        <dbReference type="Proteomes" id="UP001236014"/>
    </source>
</evidence>
<feature type="compositionally biased region" description="Basic and acidic residues" evidence="4">
    <location>
        <begin position="1"/>
        <end position="16"/>
    </location>
</feature>
<proteinExistence type="inferred from homology"/>